<sequence length="239" mass="27768">MAKRTFEEKQKRQRDKLMGTTSTAEGKEYTPAVDEKDKLIEKYRKKGYKIILENNTPIILCKDRKEMMDIKGRIGITNFSIGFKFSPSKYDDLLDKPLIDDRIPIKSKGKTNNNSRKKCSETDKIIEKTKPITTAAINISDKEDNINEEKIDDIKEEIFNENKPKRRGRPKKVVKEDIEESKPVTKRGRPKKNIEDTVVEPITTAKKRGRPKKDVVLENENLKVEEKPKAKRGRPRKEK</sequence>
<dbReference type="PRINTS" id="PR00929">
    <property type="entry name" value="ATHOOK"/>
</dbReference>
<dbReference type="RefSeq" id="WP_117718164.1">
    <property type="nucleotide sequence ID" value="NZ_QSTP01000001.1"/>
</dbReference>
<gene>
    <name evidence="2" type="ORF">DXB99_02480</name>
</gene>
<dbReference type="Proteomes" id="UP000260758">
    <property type="component" value="Unassembled WGS sequence"/>
</dbReference>
<name>A0A3E4YKW3_9FIRM</name>
<reference evidence="2 3" key="1">
    <citation type="submission" date="2018-08" db="EMBL/GenBank/DDBJ databases">
        <title>A genome reference for cultivated species of the human gut microbiota.</title>
        <authorList>
            <person name="Zou Y."/>
            <person name="Xue W."/>
            <person name="Luo G."/>
        </authorList>
    </citation>
    <scope>NUCLEOTIDE SEQUENCE [LARGE SCALE GENOMIC DNA]</scope>
    <source>
        <strain evidence="2 3">OM07-13</strain>
    </source>
</reference>
<feature type="region of interest" description="Disordered" evidence="1">
    <location>
        <begin position="1"/>
        <end position="29"/>
    </location>
</feature>
<evidence type="ECO:0000313" key="2">
    <source>
        <dbReference type="EMBL" id="RGM75406.1"/>
    </source>
</evidence>
<dbReference type="InterPro" id="IPR017956">
    <property type="entry name" value="AT_hook_DNA-bd_motif"/>
</dbReference>
<feature type="compositionally biased region" description="Basic and acidic residues" evidence="1">
    <location>
        <begin position="212"/>
        <end position="228"/>
    </location>
</feature>
<dbReference type="GO" id="GO:0003677">
    <property type="term" value="F:DNA binding"/>
    <property type="evidence" value="ECO:0007669"/>
    <property type="project" value="InterPro"/>
</dbReference>
<feature type="compositionally biased region" description="Basic residues" evidence="1">
    <location>
        <begin position="229"/>
        <end position="239"/>
    </location>
</feature>
<proteinExistence type="predicted"/>
<feature type="compositionally biased region" description="Basic and acidic residues" evidence="1">
    <location>
        <begin position="1"/>
        <end position="10"/>
    </location>
</feature>
<protein>
    <submittedName>
        <fullName evidence="2">Uncharacterized protein</fullName>
    </submittedName>
</protein>
<evidence type="ECO:0000313" key="3">
    <source>
        <dbReference type="Proteomes" id="UP000260758"/>
    </source>
</evidence>
<evidence type="ECO:0000256" key="1">
    <source>
        <dbReference type="SAM" id="MobiDB-lite"/>
    </source>
</evidence>
<dbReference type="AlphaFoldDB" id="A0A3E4YKW3"/>
<dbReference type="Pfam" id="PF02178">
    <property type="entry name" value="AT_hook"/>
    <property type="match status" value="3"/>
</dbReference>
<comment type="caution">
    <text evidence="2">The sequence shown here is derived from an EMBL/GenBank/DDBJ whole genome shotgun (WGS) entry which is preliminary data.</text>
</comment>
<feature type="region of interest" description="Disordered" evidence="1">
    <location>
        <begin position="161"/>
        <end position="239"/>
    </location>
</feature>
<dbReference type="SMART" id="SM00384">
    <property type="entry name" value="AT_hook"/>
    <property type="match status" value="3"/>
</dbReference>
<accession>A0A3E4YKW3</accession>
<organism evidence="2 3">
    <name type="scientific">Agathobacter rectalis</name>
    <dbReference type="NCBI Taxonomy" id="39491"/>
    <lineage>
        <taxon>Bacteria</taxon>
        <taxon>Bacillati</taxon>
        <taxon>Bacillota</taxon>
        <taxon>Clostridia</taxon>
        <taxon>Lachnospirales</taxon>
        <taxon>Lachnospiraceae</taxon>
        <taxon>Agathobacter</taxon>
    </lineage>
</organism>
<dbReference type="EMBL" id="QSTP01000001">
    <property type="protein sequence ID" value="RGM75406.1"/>
    <property type="molecule type" value="Genomic_DNA"/>
</dbReference>
<feature type="compositionally biased region" description="Basic and acidic residues" evidence="1">
    <location>
        <begin position="173"/>
        <end position="183"/>
    </location>
</feature>